<accession>A0AAW4PJ28</accession>
<gene>
    <name evidence="2" type="ORF">EGH23_23080</name>
</gene>
<comment type="caution">
    <text evidence="2">The sequence shown here is derived from an EMBL/GenBank/DDBJ whole genome shotgun (WGS) entry which is preliminary data.</text>
</comment>
<dbReference type="Proteomes" id="UP001430455">
    <property type="component" value="Unassembled WGS sequence"/>
</dbReference>
<dbReference type="Gene3D" id="3.40.720.10">
    <property type="entry name" value="Alkaline Phosphatase, subunit A"/>
    <property type="match status" value="1"/>
</dbReference>
<dbReference type="Pfam" id="PF00884">
    <property type="entry name" value="Sulfatase"/>
    <property type="match status" value="1"/>
</dbReference>
<dbReference type="InterPro" id="IPR017850">
    <property type="entry name" value="Alkaline_phosphatase_core_sf"/>
</dbReference>
<dbReference type="PANTHER" id="PTHR43751:SF3">
    <property type="entry name" value="SULFATASE N-TERMINAL DOMAIN-CONTAINING PROTEIN"/>
    <property type="match status" value="1"/>
</dbReference>
<dbReference type="SUPFAM" id="SSF53649">
    <property type="entry name" value="Alkaline phosphatase-like"/>
    <property type="match status" value="1"/>
</dbReference>
<reference evidence="2 3" key="1">
    <citation type="submission" date="2021-06" db="EMBL/GenBank/DDBJ databases">
        <title>Halomicroarcula sp. a new haloarchaeum isolated from saline soil.</title>
        <authorList>
            <person name="Duran-Viseras A."/>
            <person name="Sanchez-Porro C."/>
            <person name="Ventosa A."/>
        </authorList>
    </citation>
    <scope>NUCLEOTIDE SEQUENCE [LARGE SCALE GENOMIC DNA]</scope>
    <source>
        <strain evidence="2 3">F27</strain>
    </source>
</reference>
<evidence type="ECO:0000313" key="3">
    <source>
        <dbReference type="Proteomes" id="UP001430455"/>
    </source>
</evidence>
<dbReference type="RefSeq" id="WP_220582341.1">
    <property type="nucleotide sequence ID" value="NZ_RKLT01000027.1"/>
</dbReference>
<keyword evidence="3" id="KW-1185">Reference proteome</keyword>
<protein>
    <submittedName>
        <fullName evidence="2">Sulfatase</fullName>
    </submittedName>
</protein>
<proteinExistence type="predicted"/>
<sequence>MVDKKNVVLVTIDSIRYDRCGFAGTESVSTPTFDRMARQGLNFRDAIAPGAATPDSVPVTLTGEFPPMKTDNAYLNEWVQSQSGARQTLAERFSKRGYTTGAFTANPWASRYFGFDKGFDYFEDFFVDSDSNRLFSGAISDDSILVEASRNVHDWVKGQNMFMSWEAFYDDVTNWTGGATEPYFVWLFLVDVHVPYYAGSEYRTQSNLLLLGANLWLFFPKLQSLVAPFDDVLLKAYDNCIRHTDEFLRRLEQDVSNDDTLIAVHGDHGDEFGEFGRYGHGGGLSEPLLHVPFFVQNGPNVSVDETVSLQSLPDILLDLATENTEIGEVSNKWSEQIAVSWIEESVSIRTSDWKYIHDTSTDTGELYRVDALAGTEELWKDPPEPLVRGVSQLAESAHRDRLEKRRIAEAAEATAEDSTL</sequence>
<dbReference type="EMBL" id="RKLT01000027">
    <property type="protein sequence ID" value="MBX0297757.1"/>
    <property type="molecule type" value="Genomic_DNA"/>
</dbReference>
<dbReference type="PANTHER" id="PTHR43751">
    <property type="entry name" value="SULFATASE"/>
    <property type="match status" value="1"/>
</dbReference>
<dbReference type="InterPro" id="IPR052701">
    <property type="entry name" value="GAG_Ulvan_Degrading_Sulfatases"/>
</dbReference>
<evidence type="ECO:0000259" key="1">
    <source>
        <dbReference type="Pfam" id="PF00884"/>
    </source>
</evidence>
<dbReference type="InterPro" id="IPR000917">
    <property type="entry name" value="Sulfatase_N"/>
</dbReference>
<evidence type="ECO:0000313" key="2">
    <source>
        <dbReference type="EMBL" id="MBX0297757.1"/>
    </source>
</evidence>
<name>A0AAW4PJ28_9EURY</name>
<organism evidence="2 3">
    <name type="scientific">Haloarcula nitratireducens</name>
    <dbReference type="NCBI Taxonomy" id="2487749"/>
    <lineage>
        <taxon>Archaea</taxon>
        <taxon>Methanobacteriati</taxon>
        <taxon>Methanobacteriota</taxon>
        <taxon>Stenosarchaea group</taxon>
        <taxon>Halobacteria</taxon>
        <taxon>Halobacteriales</taxon>
        <taxon>Haloarculaceae</taxon>
        <taxon>Haloarcula</taxon>
    </lineage>
</organism>
<feature type="domain" description="Sulfatase N-terminal" evidence="1">
    <location>
        <begin position="5"/>
        <end position="295"/>
    </location>
</feature>
<dbReference type="AlphaFoldDB" id="A0AAW4PJ28"/>
<dbReference type="CDD" id="cd16148">
    <property type="entry name" value="sulfatase_like"/>
    <property type="match status" value="1"/>
</dbReference>